<dbReference type="GO" id="GO:1990904">
    <property type="term" value="C:ribonucleoprotein complex"/>
    <property type="evidence" value="ECO:0007669"/>
    <property type="project" value="UniProtKB-KW"/>
</dbReference>
<keyword evidence="14 19" id="KW-0472">Membrane</keyword>
<dbReference type="EC" id="2.4.1.-" evidence="19"/>
<sequence length="504" mass="59142">MHSVAARTPQPWTRERILFVSLAARLILVLYSNIHDYMFHVNFTDIDYSVYSDAAKHVAAGRSPFERETYRYTPALAWILLPNNNYKDFGRVFFRFSHAEEDDHSEDWIIQSVVIFWLANPLTAIISARGSADVLVCAAVLFTLYLLKKGQWVLAAVVHGALAVHLKIYPVIYLPSIFLHLCRFSASPCMFADIKQLLTNWKGFAFAMISMGCFGLIVALFYVVYGDLFLEEFLLYHIKRRDIAHNFSPYFYLLRLIDGNELLSKLIGFLAFMPQMGLVLYFSFRYHHDLPFCWFISTFAFVTFNKVCTSQYFVWYICLLPLITDRFKRSFRAYHRKRRTCGKSTAVMSSRTPRIWQKGIQNYVFLPDFWVAITSTPVVGRYKLPRNCVKFEVDPRMTKHDVKEYLTKIYDLPVREVRTEVQMGDITWSTPKDFQYRKAMWKENDKKFAYVFMSKDFEFVAPNVLPTDDEEIELQKVKEQQEKISVNDKFVNRDRKKIGEMMGV</sequence>
<comment type="caution">
    <text evidence="20">The sequence shown here is derived from an EMBL/GenBank/DDBJ whole genome shotgun (WGS) entry which is preliminary data.</text>
</comment>
<dbReference type="FunFam" id="3.30.70.330:FF:000284">
    <property type="entry name" value="39S ribosomal protein L23, mitochondrial"/>
    <property type="match status" value="1"/>
</dbReference>
<feature type="transmembrane region" description="Helical" evidence="19">
    <location>
        <begin position="131"/>
        <end position="147"/>
    </location>
</feature>
<dbReference type="SUPFAM" id="SSF54189">
    <property type="entry name" value="Ribosomal proteins S24e, L23 and L15e"/>
    <property type="match status" value="1"/>
</dbReference>
<evidence type="ECO:0000256" key="16">
    <source>
        <dbReference type="ARBA" id="ARBA00038782"/>
    </source>
</evidence>
<dbReference type="GO" id="GO:0006506">
    <property type="term" value="P:GPI anchor biosynthetic process"/>
    <property type="evidence" value="ECO:0007669"/>
    <property type="project" value="UniProtKB-KW"/>
</dbReference>
<dbReference type="Pfam" id="PF00276">
    <property type="entry name" value="Ribosomal_L23"/>
    <property type="match status" value="1"/>
</dbReference>
<keyword evidence="22" id="KW-1185">Reference proteome</keyword>
<comment type="similarity">
    <text evidence="5 19">Belongs to the PIGM family.</text>
</comment>
<keyword evidence="12 19" id="KW-1133">Transmembrane helix</keyword>
<keyword evidence="6 19" id="KW-0337">GPI-anchor biosynthesis</keyword>
<keyword evidence="9 19" id="KW-0812">Transmembrane</keyword>
<protein>
    <recommendedName>
        <fullName evidence="18 19">GPI alpha-1,4-mannosyltransferase I, catalytic subunit</fullName>
        <ecNumber evidence="19">2.4.1.-</ecNumber>
    </recommendedName>
    <alternativeName>
        <fullName evidence="19">GPI mannosyltransferase I</fullName>
    </alternativeName>
</protein>
<evidence type="ECO:0000256" key="8">
    <source>
        <dbReference type="ARBA" id="ARBA00022679"/>
    </source>
</evidence>
<feature type="transmembrane region" description="Helical" evidence="19">
    <location>
        <begin position="262"/>
        <end position="283"/>
    </location>
</feature>
<evidence type="ECO:0000256" key="17">
    <source>
        <dbReference type="ARBA" id="ARBA00093408"/>
    </source>
</evidence>
<keyword evidence="11" id="KW-0689">Ribosomal protein</keyword>
<evidence type="ECO:0000256" key="18">
    <source>
        <dbReference type="ARBA" id="ARBA00093608"/>
    </source>
</evidence>
<comment type="caution">
    <text evidence="19">Lacks conserved residue(s) required for the propagation of feature annotation.</text>
</comment>
<evidence type="ECO:0000256" key="19">
    <source>
        <dbReference type="RuleBase" id="RU365064"/>
    </source>
</evidence>
<comment type="subcellular location">
    <subcellularLocation>
        <location evidence="2 19">Endoplasmic reticulum membrane</location>
        <topology evidence="2 19">Multi-pass membrane protein</topology>
    </subcellularLocation>
    <subcellularLocation>
        <location evidence="1">Mitochondrion</location>
    </subcellularLocation>
</comment>
<dbReference type="GO" id="GO:0051751">
    <property type="term" value="F:alpha-1,4-mannosyltransferase activity"/>
    <property type="evidence" value="ECO:0007669"/>
    <property type="project" value="InterPro"/>
</dbReference>
<comment type="similarity">
    <text evidence="4">Belongs to the universal ribosomal protein uL23 family.</text>
</comment>
<keyword evidence="15" id="KW-0687">Ribonucleoprotein</keyword>
<evidence type="ECO:0000256" key="5">
    <source>
        <dbReference type="ARBA" id="ARBA00011071"/>
    </source>
</evidence>
<evidence type="ECO:0000256" key="13">
    <source>
        <dbReference type="ARBA" id="ARBA00023128"/>
    </source>
</evidence>
<evidence type="ECO:0000256" key="1">
    <source>
        <dbReference type="ARBA" id="ARBA00004173"/>
    </source>
</evidence>
<feature type="transmembrane region" description="Helical" evidence="19">
    <location>
        <begin position="290"/>
        <end position="307"/>
    </location>
</feature>
<dbReference type="InterPro" id="IPR007704">
    <property type="entry name" value="PIG-M"/>
</dbReference>
<evidence type="ECO:0000256" key="10">
    <source>
        <dbReference type="ARBA" id="ARBA00022824"/>
    </source>
</evidence>
<evidence type="ECO:0000256" key="4">
    <source>
        <dbReference type="ARBA" id="ARBA00006700"/>
    </source>
</evidence>
<dbReference type="EMBL" id="WIXE01009372">
    <property type="protein sequence ID" value="KAK5978499.1"/>
    <property type="molecule type" value="Genomic_DNA"/>
</dbReference>
<comment type="function">
    <text evidence="17 19">Catalytic subunit of the glycosylphosphatidylinositol-mannosyltransferase I complex which catalyzes the transfer of the first mannose, via an alpha-1,4 bond from a dolichol-phosphate-mannose (Dol-P-Man) to the glucosaminyl acyl phosphatidylinositol (GlcN-(acyl)PI) intermediate to generate alpha-D-Man-(1-&gt;4)-alpha-D-GlcN-(1-&gt;6)-(1-radyl,2-acyl-sn-glycero-3-phospho)-2-acyl-inositol and participates in the sixth step of the glycosylphosphatidylinositol-anchor biosynthesis.</text>
</comment>
<organism evidence="20 22">
    <name type="scientific">Trichostrongylus colubriformis</name>
    <name type="common">Black scour worm</name>
    <dbReference type="NCBI Taxonomy" id="6319"/>
    <lineage>
        <taxon>Eukaryota</taxon>
        <taxon>Metazoa</taxon>
        <taxon>Ecdysozoa</taxon>
        <taxon>Nematoda</taxon>
        <taxon>Chromadorea</taxon>
        <taxon>Rhabditida</taxon>
        <taxon>Rhabditina</taxon>
        <taxon>Rhabditomorpha</taxon>
        <taxon>Strongyloidea</taxon>
        <taxon>Trichostrongylidae</taxon>
        <taxon>Trichostrongylus</taxon>
    </lineage>
</organism>
<evidence type="ECO:0000256" key="12">
    <source>
        <dbReference type="ARBA" id="ARBA00022989"/>
    </source>
</evidence>
<evidence type="ECO:0000256" key="6">
    <source>
        <dbReference type="ARBA" id="ARBA00022502"/>
    </source>
</evidence>
<dbReference type="GO" id="GO:0005789">
    <property type="term" value="C:endoplasmic reticulum membrane"/>
    <property type="evidence" value="ECO:0007669"/>
    <property type="project" value="UniProtKB-SubCell"/>
</dbReference>
<keyword evidence="13" id="KW-0496">Mitochondrion</keyword>
<dbReference type="GO" id="GO:0005840">
    <property type="term" value="C:ribosome"/>
    <property type="evidence" value="ECO:0007669"/>
    <property type="project" value="UniProtKB-KW"/>
</dbReference>
<evidence type="ECO:0000256" key="11">
    <source>
        <dbReference type="ARBA" id="ARBA00022980"/>
    </source>
</evidence>
<dbReference type="GO" id="GO:0004376">
    <property type="term" value="F:GPI mannosyltransferase activity"/>
    <property type="evidence" value="ECO:0007669"/>
    <property type="project" value="InterPro"/>
</dbReference>
<feature type="transmembrane region" description="Helical" evidence="19">
    <location>
        <begin position="203"/>
        <end position="225"/>
    </location>
</feature>
<comment type="pathway">
    <text evidence="3 19">Glycolipid biosynthesis; glycosylphosphatidylinositol-anchor biosynthesis.</text>
</comment>
<dbReference type="EMBL" id="WIXE01005009">
    <property type="protein sequence ID" value="KAK5982539.1"/>
    <property type="molecule type" value="Genomic_DNA"/>
</dbReference>
<keyword evidence="8 19" id="KW-0808">Transferase</keyword>
<dbReference type="Pfam" id="PF05007">
    <property type="entry name" value="Mannosyl_trans"/>
    <property type="match status" value="1"/>
</dbReference>
<dbReference type="Proteomes" id="UP001331761">
    <property type="component" value="Unassembled WGS sequence"/>
</dbReference>
<evidence type="ECO:0000256" key="7">
    <source>
        <dbReference type="ARBA" id="ARBA00022676"/>
    </source>
</evidence>
<keyword evidence="7 19" id="KW-0328">Glycosyltransferase</keyword>
<feature type="transmembrane region" description="Helical" evidence="19">
    <location>
        <begin position="153"/>
        <end position="182"/>
    </location>
</feature>
<evidence type="ECO:0000313" key="22">
    <source>
        <dbReference type="Proteomes" id="UP001331761"/>
    </source>
</evidence>
<gene>
    <name evidence="20" type="ORF">GCK32_001369</name>
    <name evidence="21" type="ORF">GCK32_001733</name>
</gene>
<dbReference type="InterPro" id="IPR012677">
    <property type="entry name" value="Nucleotide-bd_a/b_plait_sf"/>
</dbReference>
<evidence type="ECO:0000256" key="3">
    <source>
        <dbReference type="ARBA" id="ARBA00004687"/>
    </source>
</evidence>
<dbReference type="GO" id="GO:0006412">
    <property type="term" value="P:translation"/>
    <property type="evidence" value="ECO:0007669"/>
    <property type="project" value="InterPro"/>
</dbReference>
<reference evidence="20 22" key="1">
    <citation type="submission" date="2019-10" db="EMBL/GenBank/DDBJ databases">
        <title>Assembly and Annotation for the nematode Trichostrongylus colubriformis.</title>
        <authorList>
            <person name="Martin J."/>
        </authorList>
    </citation>
    <scope>NUCLEOTIDE SEQUENCE [LARGE SCALE GENOMIC DNA]</scope>
    <source>
        <strain evidence="20">G859</strain>
        <tissue evidence="20">Whole worm</tissue>
    </source>
</reference>
<evidence type="ECO:0000256" key="15">
    <source>
        <dbReference type="ARBA" id="ARBA00023274"/>
    </source>
</evidence>
<dbReference type="PANTHER" id="PTHR12886">
    <property type="entry name" value="PIG-M MANNOSYLTRANSFERASE"/>
    <property type="match status" value="1"/>
</dbReference>
<evidence type="ECO:0000313" key="21">
    <source>
        <dbReference type="EMBL" id="KAK5982539.1"/>
    </source>
</evidence>
<dbReference type="PANTHER" id="PTHR12886:SF0">
    <property type="entry name" value="GPI MANNOSYLTRANSFERASE 1"/>
    <property type="match status" value="1"/>
</dbReference>
<dbReference type="GO" id="GO:0003735">
    <property type="term" value="F:structural constituent of ribosome"/>
    <property type="evidence" value="ECO:0007669"/>
    <property type="project" value="InterPro"/>
</dbReference>
<evidence type="ECO:0000256" key="9">
    <source>
        <dbReference type="ARBA" id="ARBA00022692"/>
    </source>
</evidence>
<dbReference type="GO" id="GO:1990529">
    <property type="term" value="C:glycosylphosphatidylinositol-mannosyltransferase I complex"/>
    <property type="evidence" value="ECO:0007669"/>
    <property type="project" value="TreeGrafter"/>
</dbReference>
<dbReference type="AlphaFoldDB" id="A0AAN8J260"/>
<proteinExistence type="inferred from homology"/>
<evidence type="ECO:0000313" key="20">
    <source>
        <dbReference type="EMBL" id="KAK5978499.1"/>
    </source>
</evidence>
<keyword evidence="10 19" id="KW-0256">Endoplasmic reticulum</keyword>
<feature type="transmembrane region" description="Helical" evidence="19">
    <location>
        <begin position="17"/>
        <end position="34"/>
    </location>
</feature>
<accession>A0AAN8J260</accession>
<dbReference type="GO" id="GO:0005739">
    <property type="term" value="C:mitochondrion"/>
    <property type="evidence" value="ECO:0007669"/>
    <property type="project" value="UniProtKB-SubCell"/>
</dbReference>
<evidence type="ECO:0000256" key="2">
    <source>
        <dbReference type="ARBA" id="ARBA00004477"/>
    </source>
</evidence>
<name>A0AAN8J260_TRICO</name>
<dbReference type="InterPro" id="IPR013025">
    <property type="entry name" value="Ribosomal_uL23-like"/>
</dbReference>
<dbReference type="InterPro" id="IPR012678">
    <property type="entry name" value="Ribosomal_uL23/eL15/eS24_sf"/>
</dbReference>
<dbReference type="Gene3D" id="3.30.70.330">
    <property type="match status" value="1"/>
</dbReference>
<comment type="subunit">
    <text evidence="16">Component of the mitochondrial ribosome large subunit (39S) which comprises a 16S rRNA and about 50 distinct proteins.</text>
</comment>
<evidence type="ECO:0000256" key="14">
    <source>
        <dbReference type="ARBA" id="ARBA00023136"/>
    </source>
</evidence>